<protein>
    <submittedName>
        <fullName evidence="2">Uncharacterized protein</fullName>
    </submittedName>
</protein>
<organism evidence="2 3">
    <name type="scientific">Rhizophlyctis rosea</name>
    <dbReference type="NCBI Taxonomy" id="64517"/>
    <lineage>
        <taxon>Eukaryota</taxon>
        <taxon>Fungi</taxon>
        <taxon>Fungi incertae sedis</taxon>
        <taxon>Chytridiomycota</taxon>
        <taxon>Chytridiomycota incertae sedis</taxon>
        <taxon>Chytridiomycetes</taxon>
        <taxon>Rhizophlyctidales</taxon>
        <taxon>Rhizophlyctidaceae</taxon>
        <taxon>Rhizophlyctis</taxon>
    </lineage>
</organism>
<evidence type="ECO:0000256" key="1">
    <source>
        <dbReference type="SAM" id="MobiDB-lite"/>
    </source>
</evidence>
<feature type="compositionally biased region" description="Low complexity" evidence="1">
    <location>
        <begin position="68"/>
        <end position="78"/>
    </location>
</feature>
<comment type="caution">
    <text evidence="2">The sequence shown here is derived from an EMBL/GenBank/DDBJ whole genome shotgun (WGS) entry which is preliminary data.</text>
</comment>
<accession>A0AAD5X2Q2</accession>
<dbReference type="AlphaFoldDB" id="A0AAD5X2Q2"/>
<dbReference type="EMBL" id="JADGJD010000315">
    <property type="protein sequence ID" value="KAJ3052213.1"/>
    <property type="molecule type" value="Genomic_DNA"/>
</dbReference>
<keyword evidence="3" id="KW-1185">Reference proteome</keyword>
<sequence length="305" mass="34634">MSHNDAVHPRLVFPDFGQVVNGGSSNKEGDTSLMNRPFLGTCLPIPEFAAPAADQHTHRLEDDRSMGDQDGSSGSSMDAEGETDWEWLKEAAQEGVEEEKQKAVSDYIDHLKGRRPSSENIPKPNQGPIPRPLTQVEEEMEVWPPLHPFPTAQEVSNQIFTKDILLPIPSTTTCPLPTMQYTQTSHETRLLQHVQTLCLNPFSPTFQNPTWSPFLPIDSSDTSSFAICVPEPLRVQEKWWIANRRNETYTLYDHYWSSADPIAWMRILTRVECVGAVRWPWVVGLPYWWVEGEVEGFAFSGRRTE</sequence>
<reference evidence="2" key="1">
    <citation type="submission" date="2020-05" db="EMBL/GenBank/DDBJ databases">
        <title>Phylogenomic resolution of chytrid fungi.</title>
        <authorList>
            <person name="Stajich J.E."/>
            <person name="Amses K."/>
            <person name="Simmons R."/>
            <person name="Seto K."/>
            <person name="Myers J."/>
            <person name="Bonds A."/>
            <person name="Quandt C.A."/>
            <person name="Barry K."/>
            <person name="Liu P."/>
            <person name="Grigoriev I."/>
            <person name="Longcore J.E."/>
            <person name="James T.Y."/>
        </authorList>
    </citation>
    <scope>NUCLEOTIDE SEQUENCE</scope>
    <source>
        <strain evidence="2">JEL0318</strain>
    </source>
</reference>
<dbReference type="Proteomes" id="UP001212841">
    <property type="component" value="Unassembled WGS sequence"/>
</dbReference>
<evidence type="ECO:0000313" key="2">
    <source>
        <dbReference type="EMBL" id="KAJ3052213.1"/>
    </source>
</evidence>
<feature type="compositionally biased region" description="Basic and acidic residues" evidence="1">
    <location>
        <begin position="55"/>
        <end position="67"/>
    </location>
</feature>
<name>A0AAD5X2Q2_9FUNG</name>
<evidence type="ECO:0000313" key="3">
    <source>
        <dbReference type="Proteomes" id="UP001212841"/>
    </source>
</evidence>
<feature type="region of interest" description="Disordered" evidence="1">
    <location>
        <begin position="55"/>
        <end position="82"/>
    </location>
</feature>
<proteinExistence type="predicted"/>
<gene>
    <name evidence="2" type="ORF">HK097_006709</name>
</gene>